<keyword evidence="5" id="KW-0676">Redox-active center</keyword>
<dbReference type="RefSeq" id="WP_068121549.1">
    <property type="nucleotide sequence ID" value="NZ_CCXJ01000383.1"/>
</dbReference>
<dbReference type="SUPFAM" id="SSF52833">
    <property type="entry name" value="Thioredoxin-like"/>
    <property type="match status" value="1"/>
</dbReference>
<evidence type="ECO:0000256" key="5">
    <source>
        <dbReference type="ARBA" id="ARBA00023284"/>
    </source>
</evidence>
<proteinExistence type="inferred from homology"/>
<keyword evidence="3" id="KW-0560">Oxidoreductase</keyword>
<organism evidence="9 10">
    <name type="scientific">Nocardioides massiliensis</name>
    <dbReference type="NCBI Taxonomy" id="1325935"/>
    <lineage>
        <taxon>Bacteria</taxon>
        <taxon>Bacillati</taxon>
        <taxon>Actinomycetota</taxon>
        <taxon>Actinomycetes</taxon>
        <taxon>Propionibacteriales</taxon>
        <taxon>Nocardioidaceae</taxon>
        <taxon>Nocardioides</taxon>
    </lineage>
</organism>
<dbReference type="GO" id="GO:0016853">
    <property type="term" value="F:isomerase activity"/>
    <property type="evidence" value="ECO:0007669"/>
    <property type="project" value="UniProtKB-KW"/>
</dbReference>
<keyword evidence="9" id="KW-0413">Isomerase</keyword>
<evidence type="ECO:0000256" key="6">
    <source>
        <dbReference type="SAM" id="MobiDB-lite"/>
    </source>
</evidence>
<reference evidence="9 10" key="1">
    <citation type="submission" date="2023-07" db="EMBL/GenBank/DDBJ databases">
        <title>Sequencing the genomes of 1000 actinobacteria strains.</title>
        <authorList>
            <person name="Klenk H.-P."/>
        </authorList>
    </citation>
    <scope>NUCLEOTIDE SEQUENCE [LARGE SCALE GENOMIC DNA]</scope>
    <source>
        <strain evidence="9 10">GD13</strain>
    </source>
</reference>
<dbReference type="InterPro" id="IPR036249">
    <property type="entry name" value="Thioredoxin-like_sf"/>
</dbReference>
<feature type="region of interest" description="Disordered" evidence="6">
    <location>
        <begin position="1"/>
        <end position="33"/>
    </location>
</feature>
<dbReference type="PANTHER" id="PTHR13887:SF14">
    <property type="entry name" value="DISULFIDE BOND FORMATION PROTEIN D"/>
    <property type="match status" value="1"/>
</dbReference>
<feature type="transmembrane region" description="Helical" evidence="7">
    <location>
        <begin position="44"/>
        <end position="64"/>
    </location>
</feature>
<evidence type="ECO:0000256" key="3">
    <source>
        <dbReference type="ARBA" id="ARBA00023002"/>
    </source>
</evidence>
<evidence type="ECO:0000313" key="9">
    <source>
        <dbReference type="EMBL" id="MDP9822085.1"/>
    </source>
</evidence>
<dbReference type="InterPro" id="IPR012336">
    <property type="entry name" value="Thioredoxin-like_fold"/>
</dbReference>
<protein>
    <submittedName>
        <fullName evidence="9">Protein-disulfide isomerase</fullName>
    </submittedName>
</protein>
<name>A0ABT9NNV2_9ACTN</name>
<keyword evidence="7" id="KW-1133">Transmembrane helix</keyword>
<feature type="compositionally biased region" description="Basic and acidic residues" evidence="6">
    <location>
        <begin position="23"/>
        <end position="33"/>
    </location>
</feature>
<sequence>MAKQDSGDDKVTGGTPAARARARAAEVRAEQEKQVKRRRRINQLLAVVLVLVAGGAITAAVIAGQRTANAPAETPPNLSADGAVVLGNPDAETVLQVVEDFQCPACGQFEAVMGDKLDELSERDDLRVEFRGIAFLDRASSTEYSSRALNAAVCTVEDGEDVWRQMHAALFANQPSEGGAGLDDATLIDLAVDAGADEDRVSDCIEDRSYDKWVEQTTDATFDEGITGTPTVLLNGDKVDISTPEDLEKLVDEAVAAS</sequence>
<feature type="domain" description="Thioredoxin-like fold" evidence="8">
    <location>
        <begin position="82"/>
        <end position="253"/>
    </location>
</feature>
<keyword evidence="4" id="KW-1015">Disulfide bond</keyword>
<dbReference type="PANTHER" id="PTHR13887">
    <property type="entry name" value="GLUTATHIONE S-TRANSFERASE KAPPA"/>
    <property type="match status" value="1"/>
</dbReference>
<evidence type="ECO:0000313" key="10">
    <source>
        <dbReference type="Proteomes" id="UP001240447"/>
    </source>
</evidence>
<dbReference type="Gene3D" id="3.40.30.10">
    <property type="entry name" value="Glutaredoxin"/>
    <property type="match status" value="1"/>
</dbReference>
<feature type="compositionally biased region" description="Basic and acidic residues" evidence="6">
    <location>
        <begin position="1"/>
        <end position="11"/>
    </location>
</feature>
<keyword evidence="10" id="KW-1185">Reference proteome</keyword>
<dbReference type="EMBL" id="JAUSQM010000001">
    <property type="protein sequence ID" value="MDP9822085.1"/>
    <property type="molecule type" value="Genomic_DNA"/>
</dbReference>
<comment type="similarity">
    <text evidence="1">Belongs to the thioredoxin family. DsbA subfamily.</text>
</comment>
<evidence type="ECO:0000256" key="1">
    <source>
        <dbReference type="ARBA" id="ARBA00005791"/>
    </source>
</evidence>
<evidence type="ECO:0000256" key="4">
    <source>
        <dbReference type="ARBA" id="ARBA00023157"/>
    </source>
</evidence>
<evidence type="ECO:0000259" key="8">
    <source>
        <dbReference type="Pfam" id="PF13462"/>
    </source>
</evidence>
<evidence type="ECO:0000256" key="7">
    <source>
        <dbReference type="SAM" id="Phobius"/>
    </source>
</evidence>
<keyword evidence="7" id="KW-0812">Transmembrane</keyword>
<gene>
    <name evidence="9" type="ORF">J2S59_001894</name>
</gene>
<evidence type="ECO:0000256" key="2">
    <source>
        <dbReference type="ARBA" id="ARBA00022729"/>
    </source>
</evidence>
<accession>A0ABT9NNV2</accession>
<keyword evidence="7" id="KW-0472">Membrane</keyword>
<dbReference type="Pfam" id="PF13462">
    <property type="entry name" value="Thioredoxin_4"/>
    <property type="match status" value="1"/>
</dbReference>
<keyword evidence="2" id="KW-0732">Signal</keyword>
<comment type="caution">
    <text evidence="9">The sequence shown here is derived from an EMBL/GenBank/DDBJ whole genome shotgun (WGS) entry which is preliminary data.</text>
</comment>
<dbReference type="Proteomes" id="UP001240447">
    <property type="component" value="Unassembled WGS sequence"/>
</dbReference>